<dbReference type="InterPro" id="IPR015915">
    <property type="entry name" value="Kelch-typ_b-propeller"/>
</dbReference>
<dbReference type="PANTHER" id="PTHR45632:SF3">
    <property type="entry name" value="KELCH-LIKE PROTEIN 32"/>
    <property type="match status" value="1"/>
</dbReference>
<keyword evidence="4" id="KW-1185">Reference proteome</keyword>
<sequence length="499" mass="56081">MNESPKDGCQLAVSVLPPTNVHDVPAARDQVVPDEWDIRPGPSSGSIEEELDEVLVETSDGERILLSRRHLAKESLFFRSLFRGNFADSHSKIVKLSSVKSSELRSCMSLSFSTNTGVMPYLTLQTAIDLLTPASFLSMDILVNSLSEVILSGVTHSSLLSAYRMAIIRSVSLANRLWHLILTEFKVNVILFLTSGWSLNGPTDIIETYNSRSDKWVLSTIALRDMPRAYHGMVFANGRLVVCGGFNGRDYFQHTRIFDINKKQWHEMNNMHERRCYVSCAVYVDPQGKEHVVAIGGFNGQRRLNSCEILDMDRNHWFHLPLMEKQRSDAACVVVGGRPMAVGGFDGRQIHGNAETLDMNTNQWLPTARPMRISRTGVSAITFDANGIIVVGGFNGAKRLRSAEFHDIREGLWHQLPEMNITRSNFGIEQMDGQIFVAGGFDGTRTTQCAERFDIRAQRWETLPDMSTQKSALKLVRLTDHEIVRSLIDFQPYDIDLTS</sequence>
<dbReference type="Pfam" id="PF00651">
    <property type="entry name" value="BTB"/>
    <property type="match status" value="1"/>
</dbReference>
<dbReference type="WBParaSite" id="Hba_19467">
    <property type="protein sequence ID" value="Hba_19467"/>
    <property type="gene ID" value="Hba_19467"/>
</dbReference>
<evidence type="ECO:0000256" key="1">
    <source>
        <dbReference type="ARBA" id="ARBA00022441"/>
    </source>
</evidence>
<name>A0A1I7XNV1_HETBA</name>
<dbReference type="SMART" id="SM00612">
    <property type="entry name" value="Kelch"/>
    <property type="match status" value="6"/>
</dbReference>
<proteinExistence type="predicted"/>
<evidence type="ECO:0000256" key="2">
    <source>
        <dbReference type="ARBA" id="ARBA00022737"/>
    </source>
</evidence>
<protein>
    <submittedName>
        <fullName evidence="5">BTB domain-containing protein</fullName>
    </submittedName>
</protein>
<dbReference type="SUPFAM" id="SSF54695">
    <property type="entry name" value="POZ domain"/>
    <property type="match status" value="1"/>
</dbReference>
<dbReference type="PROSITE" id="PS50097">
    <property type="entry name" value="BTB"/>
    <property type="match status" value="1"/>
</dbReference>
<evidence type="ECO:0000313" key="5">
    <source>
        <dbReference type="WBParaSite" id="Hba_19467"/>
    </source>
</evidence>
<dbReference type="PANTHER" id="PTHR45632">
    <property type="entry name" value="LD33804P"/>
    <property type="match status" value="1"/>
</dbReference>
<dbReference type="Gene3D" id="3.30.710.10">
    <property type="entry name" value="Potassium Channel Kv1.1, Chain A"/>
    <property type="match status" value="1"/>
</dbReference>
<keyword evidence="2" id="KW-0677">Repeat</keyword>
<evidence type="ECO:0000313" key="4">
    <source>
        <dbReference type="Proteomes" id="UP000095283"/>
    </source>
</evidence>
<reference evidence="5" key="1">
    <citation type="submission" date="2016-11" db="UniProtKB">
        <authorList>
            <consortium name="WormBaseParasite"/>
        </authorList>
    </citation>
    <scope>IDENTIFICATION</scope>
</reference>
<dbReference type="SUPFAM" id="SSF117281">
    <property type="entry name" value="Kelch motif"/>
    <property type="match status" value="1"/>
</dbReference>
<dbReference type="InterPro" id="IPR000210">
    <property type="entry name" value="BTB/POZ_dom"/>
</dbReference>
<dbReference type="Proteomes" id="UP000095283">
    <property type="component" value="Unplaced"/>
</dbReference>
<evidence type="ECO:0000259" key="3">
    <source>
        <dbReference type="PROSITE" id="PS50097"/>
    </source>
</evidence>
<dbReference type="InterPro" id="IPR011333">
    <property type="entry name" value="SKP1/BTB/POZ_sf"/>
</dbReference>
<keyword evidence="1" id="KW-0880">Kelch repeat</keyword>
<organism evidence="4 5">
    <name type="scientific">Heterorhabditis bacteriophora</name>
    <name type="common">Entomopathogenic nematode worm</name>
    <dbReference type="NCBI Taxonomy" id="37862"/>
    <lineage>
        <taxon>Eukaryota</taxon>
        <taxon>Metazoa</taxon>
        <taxon>Ecdysozoa</taxon>
        <taxon>Nematoda</taxon>
        <taxon>Chromadorea</taxon>
        <taxon>Rhabditida</taxon>
        <taxon>Rhabditina</taxon>
        <taxon>Rhabditomorpha</taxon>
        <taxon>Strongyloidea</taxon>
        <taxon>Heterorhabditidae</taxon>
        <taxon>Heterorhabditis</taxon>
    </lineage>
</organism>
<dbReference type="InterPro" id="IPR006652">
    <property type="entry name" value="Kelch_1"/>
</dbReference>
<accession>A0A1I7XNV1</accession>
<dbReference type="AlphaFoldDB" id="A0A1I7XNV1"/>
<dbReference type="Gene3D" id="2.120.10.80">
    <property type="entry name" value="Kelch-type beta propeller"/>
    <property type="match status" value="1"/>
</dbReference>
<feature type="domain" description="BTB" evidence="3">
    <location>
        <begin position="52"/>
        <end position="120"/>
    </location>
</feature>
<dbReference type="Pfam" id="PF01344">
    <property type="entry name" value="Kelch_1"/>
    <property type="match status" value="5"/>
</dbReference>